<keyword evidence="2" id="KW-1185">Reference proteome</keyword>
<evidence type="ECO:0000313" key="2">
    <source>
        <dbReference type="Proteomes" id="UP000786811"/>
    </source>
</evidence>
<protein>
    <submittedName>
        <fullName evidence="1">Uncharacterized protein</fullName>
    </submittedName>
</protein>
<sequence length="376" mass="43248">MLFCDDYETGNALGSHSGCNKLCGCYITLPCFPPQYQSSLDTIFHALLFYSKDRDQFGNASIFRLLIDQLNDLETQGLELELLQGKVQIYFKLGLIVGDNLGLHSILGFVESFNANYACRFCKMDKDLRSMASLKDPVYIRTKSTYEKDFFHRLNDFHVKENFAADIMHDVFEGVCMFDMAALLKHYVTVEKFFPLEQLNHRMHIHIWGATESNIPLPIADNDFRNEHLRRSAAEMLTFVRHFGLLVGDLVPEDDPAGQIYSILRQIINIILSPSVQRGCHLMLRVLIHEHHTLVRSVLKRQLKPKDHIFTHLPTIMAECGPPIHFWCMRFEGKHRESTVPASVSNCKKKHCSNNCYEASVKVCLPTLHDEYKSCF</sequence>
<evidence type="ECO:0000313" key="1">
    <source>
        <dbReference type="EMBL" id="CAG5093373.1"/>
    </source>
</evidence>
<organism evidence="1 2">
    <name type="scientific">Cotesia congregata</name>
    <name type="common">Parasitoid wasp</name>
    <name type="synonym">Apanteles congregatus</name>
    <dbReference type="NCBI Taxonomy" id="51543"/>
    <lineage>
        <taxon>Eukaryota</taxon>
        <taxon>Metazoa</taxon>
        <taxon>Ecdysozoa</taxon>
        <taxon>Arthropoda</taxon>
        <taxon>Hexapoda</taxon>
        <taxon>Insecta</taxon>
        <taxon>Pterygota</taxon>
        <taxon>Neoptera</taxon>
        <taxon>Endopterygota</taxon>
        <taxon>Hymenoptera</taxon>
        <taxon>Apocrita</taxon>
        <taxon>Ichneumonoidea</taxon>
        <taxon>Braconidae</taxon>
        <taxon>Microgastrinae</taxon>
        <taxon>Cotesia</taxon>
    </lineage>
</organism>
<name>A0A8J2HCF3_COTCN</name>
<dbReference type="AlphaFoldDB" id="A0A8J2HCF3"/>
<proteinExistence type="predicted"/>
<reference evidence="1" key="1">
    <citation type="submission" date="2021-04" db="EMBL/GenBank/DDBJ databases">
        <authorList>
            <person name="Chebbi M.A.C M."/>
        </authorList>
    </citation>
    <scope>NUCLEOTIDE SEQUENCE</scope>
</reference>
<gene>
    <name evidence="1" type="ORF">HICCMSTLAB_LOCUS6773</name>
</gene>
<accession>A0A8J2HCF3</accession>
<comment type="caution">
    <text evidence="1">The sequence shown here is derived from an EMBL/GenBank/DDBJ whole genome shotgun (WGS) entry which is preliminary data.</text>
</comment>
<dbReference type="EMBL" id="CAJNRD030001120">
    <property type="protein sequence ID" value="CAG5093373.1"/>
    <property type="molecule type" value="Genomic_DNA"/>
</dbReference>
<dbReference type="OrthoDB" id="8192078at2759"/>
<dbReference type="Proteomes" id="UP000786811">
    <property type="component" value="Unassembled WGS sequence"/>
</dbReference>